<keyword evidence="1 5" id="KW-0732">Signal</keyword>
<dbReference type="RefSeq" id="WP_321553234.1">
    <property type="nucleotide sequence ID" value="NZ_JAXIVU010000006.1"/>
</dbReference>
<evidence type="ECO:0000256" key="1">
    <source>
        <dbReference type="ARBA" id="ARBA00022729"/>
    </source>
</evidence>
<dbReference type="InterPro" id="IPR036328">
    <property type="entry name" value="MliC_sf"/>
</dbReference>
<sequence>MSKSIKALCLLAASVVTSWAMAEETQTMQQVHYQCERGVSVPVTYFNTDAGDSYAVVQIEGQQIPMQVETSASGARYVSTDAERGYIWHSKSDYGVLSWQAKDAAESAQDVIILRDCTVAKEGWLQQLKNL</sequence>
<dbReference type="Proteomes" id="UP001294570">
    <property type="component" value="Unassembled WGS sequence"/>
</dbReference>
<name>A0ABU5GQ77_9GAMM</name>
<gene>
    <name evidence="7" type="ORF">TOI97_06090</name>
</gene>
<dbReference type="Gene3D" id="2.40.128.200">
    <property type="match status" value="1"/>
</dbReference>
<proteinExistence type="predicted"/>
<dbReference type="Pfam" id="PF09864">
    <property type="entry name" value="MliC"/>
    <property type="match status" value="1"/>
</dbReference>
<feature type="signal peptide" evidence="5">
    <location>
        <begin position="1"/>
        <end position="22"/>
    </location>
</feature>
<accession>A0ABU5GQ77</accession>
<keyword evidence="8" id="KW-1185">Reference proteome</keyword>
<feature type="domain" description="C-type lysozyme inhibitor" evidence="6">
    <location>
        <begin position="33"/>
        <end position="104"/>
    </location>
</feature>
<dbReference type="EMBL" id="JAXIVU010000006">
    <property type="protein sequence ID" value="MDY7219138.1"/>
    <property type="molecule type" value="Genomic_DNA"/>
</dbReference>
<evidence type="ECO:0000259" key="6">
    <source>
        <dbReference type="Pfam" id="PF09864"/>
    </source>
</evidence>
<protein>
    <submittedName>
        <fullName evidence="7">MliC family protein</fullName>
    </submittedName>
</protein>
<organism evidence="7 8">
    <name type="scientific">Denitrificimonas halotolerans</name>
    <dbReference type="NCBI Taxonomy" id="3098930"/>
    <lineage>
        <taxon>Bacteria</taxon>
        <taxon>Pseudomonadati</taxon>
        <taxon>Pseudomonadota</taxon>
        <taxon>Gammaproteobacteria</taxon>
        <taxon>Pseudomonadales</taxon>
        <taxon>Pseudomonadaceae</taxon>
        <taxon>Denitrificimonas</taxon>
    </lineage>
</organism>
<feature type="chain" id="PRO_5046511799" evidence="5">
    <location>
        <begin position="23"/>
        <end position="131"/>
    </location>
</feature>
<keyword evidence="3" id="KW-0564">Palmitate</keyword>
<dbReference type="SUPFAM" id="SSF141488">
    <property type="entry name" value="YdhA-like"/>
    <property type="match status" value="1"/>
</dbReference>
<evidence type="ECO:0000256" key="3">
    <source>
        <dbReference type="ARBA" id="ARBA00023139"/>
    </source>
</evidence>
<evidence type="ECO:0000313" key="8">
    <source>
        <dbReference type="Proteomes" id="UP001294570"/>
    </source>
</evidence>
<reference evidence="7 8" key="1">
    <citation type="submission" date="2023-12" db="EMBL/GenBank/DDBJ databases">
        <title>Denitrificimonas halotolerans sp. nov.,a novel species isolated from landfill leachate.</title>
        <authorList>
            <person name="Wang S."/>
        </authorList>
    </citation>
    <scope>NUCLEOTIDE SEQUENCE [LARGE SCALE GENOMIC DNA]</scope>
    <source>
        <strain evidence="7 8">JX-1</strain>
    </source>
</reference>
<evidence type="ECO:0000256" key="4">
    <source>
        <dbReference type="ARBA" id="ARBA00023288"/>
    </source>
</evidence>
<keyword evidence="4" id="KW-0449">Lipoprotein</keyword>
<keyword evidence="2" id="KW-0472">Membrane</keyword>
<evidence type="ECO:0000313" key="7">
    <source>
        <dbReference type="EMBL" id="MDY7219138.1"/>
    </source>
</evidence>
<evidence type="ECO:0000256" key="5">
    <source>
        <dbReference type="SAM" id="SignalP"/>
    </source>
</evidence>
<evidence type="ECO:0000256" key="2">
    <source>
        <dbReference type="ARBA" id="ARBA00023136"/>
    </source>
</evidence>
<dbReference type="InterPro" id="IPR018660">
    <property type="entry name" value="MliC"/>
</dbReference>
<comment type="caution">
    <text evidence="7">The sequence shown here is derived from an EMBL/GenBank/DDBJ whole genome shotgun (WGS) entry which is preliminary data.</text>
</comment>